<gene>
    <name evidence="1" type="ORF">NECAME_03384</name>
</gene>
<protein>
    <submittedName>
        <fullName evidence="1">Uncharacterized protein</fullName>
    </submittedName>
</protein>
<dbReference type="KEGG" id="nai:NECAME_03384"/>
<organism evidence="1 2">
    <name type="scientific">Necator americanus</name>
    <name type="common">Human hookworm</name>
    <dbReference type="NCBI Taxonomy" id="51031"/>
    <lineage>
        <taxon>Eukaryota</taxon>
        <taxon>Metazoa</taxon>
        <taxon>Ecdysozoa</taxon>
        <taxon>Nematoda</taxon>
        <taxon>Chromadorea</taxon>
        <taxon>Rhabditida</taxon>
        <taxon>Rhabditina</taxon>
        <taxon>Rhabditomorpha</taxon>
        <taxon>Strongyloidea</taxon>
        <taxon>Ancylostomatidae</taxon>
        <taxon>Bunostominae</taxon>
        <taxon>Necator</taxon>
    </lineage>
</organism>
<reference evidence="2" key="1">
    <citation type="journal article" date="2014" name="Nat. Genet.">
        <title>Genome of the human hookworm Necator americanus.</title>
        <authorList>
            <person name="Tang Y.T."/>
            <person name="Gao X."/>
            <person name="Rosa B.A."/>
            <person name="Abubucker S."/>
            <person name="Hallsworth-Pepin K."/>
            <person name="Martin J."/>
            <person name="Tyagi R."/>
            <person name="Heizer E."/>
            <person name="Zhang X."/>
            <person name="Bhonagiri-Palsikar V."/>
            <person name="Minx P."/>
            <person name="Warren W.C."/>
            <person name="Wang Q."/>
            <person name="Zhan B."/>
            <person name="Hotez P.J."/>
            <person name="Sternberg P.W."/>
            <person name="Dougall A."/>
            <person name="Gaze S.T."/>
            <person name="Mulvenna J."/>
            <person name="Sotillo J."/>
            <person name="Ranganathan S."/>
            <person name="Rabelo E.M."/>
            <person name="Wilson R.K."/>
            <person name="Felgner P.L."/>
            <person name="Bethony J."/>
            <person name="Hawdon J.M."/>
            <person name="Gasser R.B."/>
            <person name="Loukas A."/>
            <person name="Mitreva M."/>
        </authorList>
    </citation>
    <scope>NUCLEOTIDE SEQUENCE [LARGE SCALE GENOMIC DNA]</scope>
</reference>
<keyword evidence="2" id="KW-1185">Reference proteome</keyword>
<evidence type="ECO:0000313" key="2">
    <source>
        <dbReference type="Proteomes" id="UP000053676"/>
    </source>
</evidence>
<proteinExistence type="predicted"/>
<dbReference type="AlphaFoldDB" id="W2T537"/>
<name>W2T537_NECAM</name>
<dbReference type="Proteomes" id="UP000053676">
    <property type="component" value="Unassembled WGS sequence"/>
</dbReference>
<sequence>MVNKLIPDPALNLQILRCHMFQKEISTLLCGQLSTADVQEAEQELEQLLASQIDKKVRPSKKREAIEAEV</sequence>
<accession>W2T537</accession>
<evidence type="ECO:0000313" key="1">
    <source>
        <dbReference type="EMBL" id="ETN76714.1"/>
    </source>
</evidence>
<dbReference type="EMBL" id="KI660212">
    <property type="protein sequence ID" value="ETN76714.1"/>
    <property type="molecule type" value="Genomic_DNA"/>
</dbReference>